<feature type="transmembrane region" description="Helical" evidence="8">
    <location>
        <begin position="307"/>
        <end position="327"/>
    </location>
</feature>
<feature type="transmembrane region" description="Helical" evidence="8">
    <location>
        <begin position="55"/>
        <end position="71"/>
    </location>
</feature>
<keyword evidence="6 8" id="KW-0472">Membrane</keyword>
<dbReference type="GO" id="GO:0071555">
    <property type="term" value="P:cell wall organization"/>
    <property type="evidence" value="ECO:0007669"/>
    <property type="project" value="TreeGrafter"/>
</dbReference>
<organism evidence="9 10">
    <name type="scientific">Aquimarina intermedia</name>
    <dbReference type="NCBI Taxonomy" id="350814"/>
    <lineage>
        <taxon>Bacteria</taxon>
        <taxon>Pseudomonadati</taxon>
        <taxon>Bacteroidota</taxon>
        <taxon>Flavobacteriia</taxon>
        <taxon>Flavobacteriales</taxon>
        <taxon>Flavobacteriaceae</taxon>
        <taxon>Aquimarina</taxon>
    </lineage>
</organism>
<comment type="subcellular location">
    <subcellularLocation>
        <location evidence="1">Cell membrane</location>
        <topology evidence="1">Multi-pass membrane protein</topology>
    </subcellularLocation>
</comment>
<evidence type="ECO:0000256" key="1">
    <source>
        <dbReference type="ARBA" id="ARBA00004651"/>
    </source>
</evidence>
<evidence type="ECO:0000256" key="4">
    <source>
        <dbReference type="ARBA" id="ARBA00022692"/>
    </source>
</evidence>
<comment type="caution">
    <text evidence="9">The sequence shown here is derived from an EMBL/GenBank/DDBJ whole genome shotgun (WGS) entry which is preliminary data.</text>
</comment>
<evidence type="ECO:0000256" key="2">
    <source>
        <dbReference type="ARBA" id="ARBA00022475"/>
    </source>
</evidence>
<evidence type="ECO:0000256" key="5">
    <source>
        <dbReference type="ARBA" id="ARBA00022989"/>
    </source>
</evidence>
<dbReference type="CDD" id="cd06853">
    <property type="entry name" value="GT_WecA_like"/>
    <property type="match status" value="1"/>
</dbReference>
<dbReference type="PANTHER" id="PTHR22926:SF3">
    <property type="entry name" value="UNDECAPRENYL-PHOSPHATE ALPHA-N-ACETYLGLUCOSAMINYL 1-PHOSPHATE TRANSFERASE"/>
    <property type="match status" value="1"/>
</dbReference>
<evidence type="ECO:0000256" key="8">
    <source>
        <dbReference type="SAM" id="Phobius"/>
    </source>
</evidence>
<dbReference type="RefSeq" id="WP_148780912.1">
    <property type="nucleotide sequence ID" value="NZ_VNHU01000001.1"/>
</dbReference>
<dbReference type="PANTHER" id="PTHR22926">
    <property type="entry name" value="PHOSPHO-N-ACETYLMURAMOYL-PENTAPEPTIDE-TRANSFERASE"/>
    <property type="match status" value="1"/>
</dbReference>
<dbReference type="AlphaFoldDB" id="A0A5S5CDZ0"/>
<dbReference type="GO" id="GO:0044038">
    <property type="term" value="P:cell wall macromolecule biosynthetic process"/>
    <property type="evidence" value="ECO:0007669"/>
    <property type="project" value="TreeGrafter"/>
</dbReference>
<sequence>MPKIIGLVEYKKLMDSPNKRSSHLKVTPTLGGVSFFYSLIFTLFFLKSWGSLDEAMAYIPGLTILFIIGLKDDLVVLSPYTKLIAQLVAITFILSNDSFRIYSLNGFFGIHEIPFYIHYIVAGFMMLTIINAYNLIDGIDGLAAIVGVVILIIYAAIFYITKEYFYVLLCLSLNGSLIAFLSYNLSSTKKIFMGDTGSLIVGFIISSLTLKFLALSPESYDSLPFLLENVPLIAIGILIVPLFDTARVFTIRLANKRSPFSPDRNHTHHILIDYFKISHQQASFIIGGFNLVFVILFVLLGSSSYNLYLVITLITVVIVLGYLFYRFDYSFSNIRRKLFFRRKIDDLKNEVKKGKNKMIKNRKGKK</sequence>
<protein>
    <submittedName>
        <fullName evidence="9">UDP-N-acetylmuramyl pentapeptide phosphotransferase/UDP-N-acetylglucosamine-1-phosphate transferase</fullName>
    </submittedName>
</protein>
<evidence type="ECO:0000313" key="10">
    <source>
        <dbReference type="Proteomes" id="UP000324376"/>
    </source>
</evidence>
<dbReference type="PROSITE" id="PS01348">
    <property type="entry name" value="MRAY_2"/>
    <property type="match status" value="1"/>
</dbReference>
<feature type="transmembrane region" description="Helical" evidence="8">
    <location>
        <begin position="197"/>
        <end position="215"/>
    </location>
</feature>
<keyword evidence="2" id="KW-1003">Cell membrane</keyword>
<dbReference type="InterPro" id="IPR018480">
    <property type="entry name" value="PNAcMuramoyl-5peptid_Trfase_CS"/>
</dbReference>
<dbReference type="Proteomes" id="UP000324376">
    <property type="component" value="Unassembled WGS sequence"/>
</dbReference>
<dbReference type="GO" id="GO:0046872">
    <property type="term" value="F:metal ion binding"/>
    <property type="evidence" value="ECO:0007669"/>
    <property type="project" value="UniProtKB-KW"/>
</dbReference>
<reference evidence="9 10" key="1">
    <citation type="submission" date="2019-07" db="EMBL/GenBank/DDBJ databases">
        <title>Genomic Encyclopedia of Archaeal and Bacterial Type Strains, Phase II (KMG-II): from individual species to whole genera.</title>
        <authorList>
            <person name="Goeker M."/>
        </authorList>
    </citation>
    <scope>NUCLEOTIDE SEQUENCE [LARGE SCALE GENOMIC DNA]</scope>
    <source>
        <strain evidence="9 10">DSM 17527</strain>
    </source>
</reference>
<feature type="transmembrane region" description="Helical" evidence="8">
    <location>
        <begin position="115"/>
        <end position="135"/>
    </location>
</feature>
<comment type="cofactor">
    <cofactor evidence="7">
        <name>Mg(2+)</name>
        <dbReference type="ChEBI" id="CHEBI:18420"/>
    </cofactor>
</comment>
<dbReference type="EMBL" id="VNHU01000001">
    <property type="protein sequence ID" value="TYP76868.1"/>
    <property type="molecule type" value="Genomic_DNA"/>
</dbReference>
<evidence type="ECO:0000256" key="6">
    <source>
        <dbReference type="ARBA" id="ARBA00023136"/>
    </source>
</evidence>
<keyword evidence="7" id="KW-0460">Magnesium</keyword>
<evidence type="ECO:0000313" key="9">
    <source>
        <dbReference type="EMBL" id="TYP76868.1"/>
    </source>
</evidence>
<feature type="transmembrane region" description="Helical" evidence="8">
    <location>
        <begin position="142"/>
        <end position="160"/>
    </location>
</feature>
<keyword evidence="5 8" id="KW-1133">Transmembrane helix</keyword>
<evidence type="ECO:0000256" key="7">
    <source>
        <dbReference type="PIRSR" id="PIRSR600715-1"/>
    </source>
</evidence>
<dbReference type="GO" id="GO:0005886">
    <property type="term" value="C:plasma membrane"/>
    <property type="evidence" value="ECO:0007669"/>
    <property type="project" value="UniProtKB-SubCell"/>
</dbReference>
<dbReference type="OrthoDB" id="9783652at2"/>
<dbReference type="GO" id="GO:0016780">
    <property type="term" value="F:phosphotransferase activity, for other substituted phosphate groups"/>
    <property type="evidence" value="ECO:0007669"/>
    <property type="project" value="InterPro"/>
</dbReference>
<feature type="transmembrane region" description="Helical" evidence="8">
    <location>
        <begin position="230"/>
        <end position="249"/>
    </location>
</feature>
<feature type="transmembrane region" description="Helical" evidence="8">
    <location>
        <begin position="282"/>
        <end position="301"/>
    </location>
</feature>
<evidence type="ECO:0000256" key="3">
    <source>
        <dbReference type="ARBA" id="ARBA00022679"/>
    </source>
</evidence>
<name>A0A5S5CDZ0_9FLAO</name>
<feature type="transmembrane region" description="Helical" evidence="8">
    <location>
        <begin position="166"/>
        <end position="185"/>
    </location>
</feature>
<accession>A0A5S5CDZ0</accession>
<feature type="transmembrane region" description="Helical" evidence="8">
    <location>
        <begin position="83"/>
        <end position="103"/>
    </location>
</feature>
<proteinExistence type="predicted"/>
<feature type="binding site" evidence="7">
    <location>
        <position position="134"/>
    </location>
    <ligand>
        <name>Mg(2+)</name>
        <dbReference type="ChEBI" id="CHEBI:18420"/>
    </ligand>
</feature>
<dbReference type="GO" id="GO:0009103">
    <property type="term" value="P:lipopolysaccharide biosynthetic process"/>
    <property type="evidence" value="ECO:0007669"/>
    <property type="project" value="TreeGrafter"/>
</dbReference>
<feature type="transmembrane region" description="Helical" evidence="8">
    <location>
        <begin position="29"/>
        <end position="49"/>
    </location>
</feature>
<keyword evidence="4 8" id="KW-0812">Transmembrane</keyword>
<gene>
    <name evidence="9" type="ORF">BD809_10113</name>
</gene>
<keyword evidence="7" id="KW-0479">Metal-binding</keyword>
<dbReference type="InterPro" id="IPR000715">
    <property type="entry name" value="Glycosyl_transferase_4"/>
</dbReference>
<dbReference type="Pfam" id="PF00953">
    <property type="entry name" value="Glycos_transf_4"/>
    <property type="match status" value="1"/>
</dbReference>
<feature type="binding site" evidence="7">
    <location>
        <position position="195"/>
    </location>
    <ligand>
        <name>Mg(2+)</name>
        <dbReference type="ChEBI" id="CHEBI:18420"/>
    </ligand>
</feature>
<keyword evidence="3 9" id="KW-0808">Transferase</keyword>
<keyword evidence="10" id="KW-1185">Reference proteome</keyword>